<dbReference type="Pfam" id="PF10098">
    <property type="entry name" value="DUF2336"/>
    <property type="match status" value="1"/>
</dbReference>
<dbReference type="InterPro" id="IPR019285">
    <property type="entry name" value="DUF2336"/>
</dbReference>
<dbReference type="EMBL" id="PJCH01000016">
    <property type="protein sequence ID" value="PQA85806.1"/>
    <property type="molecule type" value="Genomic_DNA"/>
</dbReference>
<evidence type="ECO:0000313" key="2">
    <source>
        <dbReference type="Proteomes" id="UP000239504"/>
    </source>
</evidence>
<gene>
    <name evidence="1" type="ORF">CW354_19870</name>
</gene>
<evidence type="ECO:0008006" key="3">
    <source>
        <dbReference type="Google" id="ProtNLM"/>
    </source>
</evidence>
<accession>A0A2S7K008</accession>
<comment type="caution">
    <text evidence="1">The sequence shown here is derived from an EMBL/GenBank/DDBJ whole genome shotgun (WGS) entry which is preliminary data.</text>
</comment>
<dbReference type="RefSeq" id="WP_104831858.1">
    <property type="nucleotide sequence ID" value="NZ_PJCH01000016.1"/>
</dbReference>
<organism evidence="1 2">
    <name type="scientific">Hyphococcus luteus</name>
    <dbReference type="NCBI Taxonomy" id="2058213"/>
    <lineage>
        <taxon>Bacteria</taxon>
        <taxon>Pseudomonadati</taxon>
        <taxon>Pseudomonadota</taxon>
        <taxon>Alphaproteobacteria</taxon>
        <taxon>Parvularculales</taxon>
        <taxon>Parvularculaceae</taxon>
        <taxon>Hyphococcus</taxon>
    </lineage>
</organism>
<dbReference type="Proteomes" id="UP000239504">
    <property type="component" value="Unassembled WGS sequence"/>
</dbReference>
<reference evidence="1 2" key="1">
    <citation type="submission" date="2017-12" db="EMBL/GenBank/DDBJ databases">
        <authorList>
            <person name="Hurst M.R.H."/>
        </authorList>
    </citation>
    <scope>NUCLEOTIDE SEQUENCE [LARGE SCALE GENOMIC DNA]</scope>
    <source>
        <strain evidence="1 2">SY-3-19</strain>
    </source>
</reference>
<proteinExistence type="predicted"/>
<name>A0A2S7K008_9PROT</name>
<dbReference type="AlphaFoldDB" id="A0A2S7K008"/>
<dbReference type="OrthoDB" id="8433768at2"/>
<keyword evidence="2" id="KW-1185">Reference proteome</keyword>
<sequence>MTAGASRLLELMDKANDAAPNARSALLRALADIFLAGPDRFSPAEREHFDAILTVLIRETAPALRREIAERLADAPAAPKGVLLTLARDEINVAEPVLRRSKALSDQDLIAVIGERGPAHMKAVARRREIGEAVSEILAEQGDDETLVCLAKNQGARFSLRAIHTLIHEARRRQALQEPLTGRHDLPPQLLTQLYFFVSTHLKKEILARADFLDPSLVDVAVTANRRRVLDQAMREAEAQHSDAKRFIADAIRAGAVDEALLKSLISEKQYTEFLFAFAWLAGVDMSAAQTILKDRTFESLAVVCRAAGIEHQTFAKIVFSLRRDNDAKAKALRILDIYEKVPAEAAERIMRFWRMRTKEGRDAAFMSYGEDEAAEPGRQTGAL</sequence>
<protein>
    <recommendedName>
        <fullName evidence="3">DUF2336 domain-containing protein</fullName>
    </recommendedName>
</protein>
<evidence type="ECO:0000313" key="1">
    <source>
        <dbReference type="EMBL" id="PQA85806.1"/>
    </source>
</evidence>